<organism evidence="2 3">
    <name type="scientific">Acaryochloris marina (strain MBIC 11017)</name>
    <dbReference type="NCBI Taxonomy" id="329726"/>
    <lineage>
        <taxon>Bacteria</taxon>
        <taxon>Bacillati</taxon>
        <taxon>Cyanobacteriota</taxon>
        <taxon>Cyanophyceae</taxon>
        <taxon>Acaryochloridales</taxon>
        <taxon>Acaryochloridaceae</taxon>
        <taxon>Acaryochloris</taxon>
    </lineage>
</organism>
<keyword evidence="1" id="KW-0560">Oxidoreductase</keyword>
<dbReference type="SUPFAM" id="SSF48613">
    <property type="entry name" value="Heme oxygenase-like"/>
    <property type="match status" value="1"/>
</dbReference>
<dbReference type="EMBL" id="CP000828">
    <property type="protein sequence ID" value="ABW29771.1"/>
    <property type="molecule type" value="Genomic_DNA"/>
</dbReference>
<dbReference type="eggNOG" id="COG5424">
    <property type="taxonomic scope" value="Bacteria"/>
</dbReference>
<dbReference type="PANTHER" id="PTHR40279:SF3">
    <property type="entry name" value="4-AMINOBENZOATE SYNTHASE"/>
    <property type="match status" value="1"/>
</dbReference>
<dbReference type="GO" id="GO:0016491">
    <property type="term" value="F:oxidoreductase activity"/>
    <property type="evidence" value="ECO:0007669"/>
    <property type="project" value="UniProtKB-KW"/>
</dbReference>
<dbReference type="Pfam" id="PF14518">
    <property type="entry name" value="Haem_oxygenas_2"/>
    <property type="match status" value="1"/>
</dbReference>
<gene>
    <name evidence="2" type="ordered locus">AM1_4800</name>
</gene>
<dbReference type="SMART" id="SM01236">
    <property type="entry name" value="Haem_oxygenase_2"/>
    <property type="match status" value="1"/>
</dbReference>
<dbReference type="InterPro" id="IPR016084">
    <property type="entry name" value="Haem_Oase-like_multi-hlx"/>
</dbReference>
<dbReference type="OrthoDB" id="517083at2"/>
<dbReference type="STRING" id="329726.AM1_4800"/>
<accession>B0C2I1</accession>
<keyword evidence="3" id="KW-1185">Reference proteome</keyword>
<evidence type="ECO:0000313" key="3">
    <source>
        <dbReference type="Proteomes" id="UP000000268"/>
    </source>
</evidence>
<dbReference type="HOGENOM" id="CLU_1174632_0_0_3"/>
<sequence>MKTITAYSMDSYRRLTMRHPLWKHPFLEQCRSGELTLAEVRVLAVQMYKFSQSFNRILAGIMSCCPDENAQMVIMENLLDEMGQGDLTHAHPELFRRFTRSLGIDDGTLQMTPPEPETQAMIDTYLALPHKYGYLAAVGAVCFASEGIVNSLYTQIRQGIVGVSPFSSEALSFFEVHIDLDDDHAAHLEALIEPRLKTVEDSLYLNRAIKKAMDSRLKFFNGIQRASEAVSYAWAA</sequence>
<dbReference type="PANTHER" id="PTHR40279">
    <property type="entry name" value="PQQC-LIKE PROTEIN"/>
    <property type="match status" value="1"/>
</dbReference>
<dbReference type="RefSeq" id="WP_012165053.1">
    <property type="nucleotide sequence ID" value="NC_009925.1"/>
</dbReference>
<evidence type="ECO:0000313" key="2">
    <source>
        <dbReference type="EMBL" id="ABW29771.1"/>
    </source>
</evidence>
<dbReference type="AlphaFoldDB" id="B0C2I1"/>
<dbReference type="KEGG" id="amr:AM1_4800"/>
<dbReference type="InterPro" id="IPR039068">
    <property type="entry name" value="PqqC-like"/>
</dbReference>
<proteinExistence type="predicted"/>
<protein>
    <submittedName>
        <fullName evidence="2">Uncharacterized protein</fullName>
    </submittedName>
</protein>
<evidence type="ECO:0000256" key="1">
    <source>
        <dbReference type="ARBA" id="ARBA00023002"/>
    </source>
</evidence>
<dbReference type="Gene3D" id="1.20.910.10">
    <property type="entry name" value="Heme oxygenase-like"/>
    <property type="match status" value="1"/>
</dbReference>
<dbReference type="Proteomes" id="UP000000268">
    <property type="component" value="Chromosome"/>
</dbReference>
<name>B0C2I1_ACAM1</name>
<reference evidence="2 3" key="1">
    <citation type="journal article" date="2008" name="Proc. Natl. Acad. Sci. U.S.A.">
        <title>Niche adaptation and genome expansion in the chlorophyll d-producing cyanobacterium Acaryochloris marina.</title>
        <authorList>
            <person name="Swingley W.D."/>
            <person name="Chen M."/>
            <person name="Cheung P.C."/>
            <person name="Conrad A.L."/>
            <person name="Dejesa L.C."/>
            <person name="Hao J."/>
            <person name="Honchak B.M."/>
            <person name="Karbach L.E."/>
            <person name="Kurdoglu A."/>
            <person name="Lahiri S."/>
            <person name="Mastrian S.D."/>
            <person name="Miyashita H."/>
            <person name="Page L."/>
            <person name="Ramakrishna P."/>
            <person name="Satoh S."/>
            <person name="Sattley W.M."/>
            <person name="Shimada Y."/>
            <person name="Taylor H.L."/>
            <person name="Tomo T."/>
            <person name="Tsuchiya T."/>
            <person name="Wang Z.T."/>
            <person name="Raymond J."/>
            <person name="Mimuro M."/>
            <person name="Blankenship R.E."/>
            <person name="Touchman J.W."/>
        </authorList>
    </citation>
    <scope>NUCLEOTIDE SEQUENCE [LARGE SCALE GENOMIC DNA]</scope>
    <source>
        <strain evidence="3">MBIC 11017</strain>
    </source>
</reference>